<dbReference type="STRING" id="291169.A9E74_01321"/>
<feature type="region of interest" description="Disordered" evidence="2">
    <location>
        <begin position="23"/>
        <end position="42"/>
    </location>
</feature>
<evidence type="ECO:0000313" key="8">
    <source>
        <dbReference type="EMBL" id="ODN66927.1"/>
    </source>
</evidence>
<evidence type="ECO:0000256" key="1">
    <source>
        <dbReference type="ARBA" id="ARBA00022448"/>
    </source>
</evidence>
<dbReference type="Gene3D" id="2.40.30.170">
    <property type="match status" value="1"/>
</dbReference>
<feature type="domain" description="CzcB-like C-terminal circularly permuted SH3-like" evidence="6">
    <location>
        <begin position="336"/>
        <end position="396"/>
    </location>
</feature>
<evidence type="ECO:0000259" key="7">
    <source>
        <dbReference type="Pfam" id="PF25984"/>
    </source>
</evidence>
<evidence type="ECO:0000259" key="4">
    <source>
        <dbReference type="Pfam" id="PF25954"/>
    </source>
</evidence>
<dbReference type="InterPro" id="IPR058639">
    <property type="entry name" value="BSH_YknX-like"/>
</dbReference>
<dbReference type="EMBL" id="MCRI01000011">
    <property type="protein sequence ID" value="ODN66927.1"/>
    <property type="molecule type" value="Genomic_DNA"/>
</dbReference>
<feature type="domain" description="CzcB N-terminal" evidence="5">
    <location>
        <begin position="42"/>
        <end position="133"/>
    </location>
</feature>
<dbReference type="Pfam" id="PF25971">
    <property type="entry name" value="CzcB_N"/>
    <property type="match status" value="1"/>
</dbReference>
<evidence type="ECO:0000313" key="9">
    <source>
        <dbReference type="Proteomes" id="UP000094379"/>
    </source>
</evidence>
<feature type="domain" description="YknX-like barrel-sandwich hybrid" evidence="7">
    <location>
        <begin position="187"/>
        <end position="250"/>
    </location>
</feature>
<gene>
    <name evidence="8" type="primary">czcB</name>
    <name evidence="8" type="ORF">A9E74_01321</name>
</gene>
<dbReference type="GO" id="GO:0015679">
    <property type="term" value="P:plasma membrane copper ion transport"/>
    <property type="evidence" value="ECO:0007669"/>
    <property type="project" value="TreeGrafter"/>
</dbReference>
<dbReference type="PANTHER" id="PTHR30097:SF4">
    <property type="entry name" value="SLR6042 PROTEIN"/>
    <property type="match status" value="1"/>
</dbReference>
<reference evidence="8 9" key="1">
    <citation type="submission" date="2016-07" db="EMBL/GenBank/DDBJ databases">
        <title>Draft Genome Sequence of Methylophaga muralis Bur 1.</title>
        <authorList>
            <person name="Vasilenko O.V."/>
            <person name="Doronina N.V."/>
            <person name="Shmareva M.N."/>
            <person name="Tarlachkov S.V."/>
            <person name="Mustakhimov I."/>
            <person name="Trotsenko Y.A."/>
        </authorList>
    </citation>
    <scope>NUCLEOTIDE SEQUENCE [LARGE SCALE GENOMIC DNA]</scope>
    <source>
        <strain evidence="8 9">Bur 1</strain>
    </source>
</reference>
<organism evidence="8 9">
    <name type="scientific">Methylophaga muralis</name>
    <dbReference type="NCBI Taxonomy" id="291169"/>
    <lineage>
        <taxon>Bacteria</taxon>
        <taxon>Pseudomonadati</taxon>
        <taxon>Pseudomonadota</taxon>
        <taxon>Gammaproteobacteria</taxon>
        <taxon>Thiotrichales</taxon>
        <taxon>Piscirickettsiaceae</taxon>
        <taxon>Methylophaga</taxon>
    </lineage>
</organism>
<dbReference type="InterPro" id="IPR058792">
    <property type="entry name" value="Beta-barrel_RND_2"/>
</dbReference>
<feature type="domain" description="CusB-like beta-barrel" evidence="4">
    <location>
        <begin position="255"/>
        <end position="327"/>
    </location>
</feature>
<evidence type="ECO:0000256" key="3">
    <source>
        <dbReference type="SAM" id="SignalP"/>
    </source>
</evidence>
<dbReference type="GO" id="GO:0046914">
    <property type="term" value="F:transition metal ion binding"/>
    <property type="evidence" value="ECO:0007669"/>
    <property type="project" value="TreeGrafter"/>
</dbReference>
<feature type="compositionally biased region" description="Basic and acidic residues" evidence="2">
    <location>
        <begin position="23"/>
        <end position="37"/>
    </location>
</feature>
<comment type="caution">
    <text evidence="8">The sequence shown here is derived from an EMBL/GenBank/DDBJ whole genome shotgun (WGS) entry which is preliminary data.</text>
</comment>
<dbReference type="InterPro" id="IPR051909">
    <property type="entry name" value="MFP_Cation_Efflux"/>
</dbReference>
<dbReference type="PATRIC" id="fig|291169.3.peg.1327"/>
<dbReference type="GO" id="GO:0030288">
    <property type="term" value="C:outer membrane-bounded periplasmic space"/>
    <property type="evidence" value="ECO:0007669"/>
    <property type="project" value="TreeGrafter"/>
</dbReference>
<evidence type="ECO:0000256" key="2">
    <source>
        <dbReference type="SAM" id="MobiDB-lite"/>
    </source>
</evidence>
<dbReference type="InterPro" id="IPR058649">
    <property type="entry name" value="CzcB_C"/>
</dbReference>
<dbReference type="InterPro" id="IPR011053">
    <property type="entry name" value="Single_hybrid_motif"/>
</dbReference>
<dbReference type="PANTHER" id="PTHR30097">
    <property type="entry name" value="CATION EFFLUX SYSTEM PROTEIN CUSB"/>
    <property type="match status" value="1"/>
</dbReference>
<dbReference type="RefSeq" id="WP_069295805.1">
    <property type="nucleotide sequence ID" value="NZ_MCRI01000011.1"/>
</dbReference>
<dbReference type="Proteomes" id="UP000094379">
    <property type="component" value="Unassembled WGS sequence"/>
</dbReference>
<proteinExistence type="predicted"/>
<dbReference type="SUPFAM" id="SSF51230">
    <property type="entry name" value="Single hybrid motif"/>
    <property type="match status" value="1"/>
</dbReference>
<keyword evidence="1" id="KW-0813">Transport</keyword>
<dbReference type="GO" id="GO:0060003">
    <property type="term" value="P:copper ion export"/>
    <property type="evidence" value="ECO:0007669"/>
    <property type="project" value="TreeGrafter"/>
</dbReference>
<dbReference type="InterPro" id="IPR058646">
    <property type="entry name" value="CzcB_N"/>
</dbReference>
<keyword evidence="3" id="KW-0732">Signal</keyword>
<dbReference type="Pfam" id="PF25954">
    <property type="entry name" value="Beta-barrel_RND_2"/>
    <property type="match status" value="1"/>
</dbReference>
<evidence type="ECO:0000259" key="5">
    <source>
        <dbReference type="Pfam" id="PF25971"/>
    </source>
</evidence>
<feature type="chain" id="PRO_5009128621" evidence="3">
    <location>
        <begin position="21"/>
        <end position="408"/>
    </location>
</feature>
<accession>A0A1E3GSC5</accession>
<dbReference type="CDD" id="cd06850">
    <property type="entry name" value="biotinyl_domain"/>
    <property type="match status" value="1"/>
</dbReference>
<dbReference type="AlphaFoldDB" id="A0A1E3GSC5"/>
<feature type="signal peptide" evidence="3">
    <location>
        <begin position="1"/>
        <end position="20"/>
    </location>
</feature>
<dbReference type="Pfam" id="PF25975">
    <property type="entry name" value="CzcB_C"/>
    <property type="match status" value="1"/>
</dbReference>
<name>A0A1E3GSC5_9GAMM</name>
<evidence type="ECO:0000259" key="6">
    <source>
        <dbReference type="Pfam" id="PF25975"/>
    </source>
</evidence>
<keyword evidence="9" id="KW-1185">Reference proteome</keyword>
<protein>
    <submittedName>
        <fullName evidence="8">Cobalt-zinc-cadmium resistance protein CzcB</fullName>
    </submittedName>
</protein>
<dbReference type="Pfam" id="PF25984">
    <property type="entry name" value="BSH_YknX"/>
    <property type="match status" value="1"/>
</dbReference>
<dbReference type="Gene3D" id="2.40.50.100">
    <property type="match status" value="1"/>
</dbReference>
<dbReference type="Gene3D" id="2.40.420.20">
    <property type="match status" value="1"/>
</dbReference>
<sequence length="408" mass="45325">MKFITLLFSLLLLPLSMSLAAPGHDHADSHEHEEPVEGPHGGRLLESGEFSLEITFYEQGVPPELRVYAFEQNKPVDPEQVELMVTLVRLDGEQNIIDFAAEADYLVGDTIVEEPHSFEVVVEAEYQGQSYHWHYDNFEGRSEISDRLIKLSGIETENASPQTLSISNALYGVVTLPEDRQYRVNAPYPGIIESVLVKTGDKVKKGQVLLTVRNQATLQSYSITSPANGEVTQRNANAGDHSDMGNLLQISDLSRVWVELSMFPADIEQLRVGLPVQVNDLHQHESAEGTISYISPKMTAGHIARARAEIGNAKGNWRPGMHINAEVMVEQYPAKLAVKRSAIQSFRDMPVVFVRYGNTFEVRMLTLGKQDADYIEVLSGLKPGSEYVTTNSFLLKAEVLKAGATHDH</sequence>